<dbReference type="EMBL" id="OB660853">
    <property type="protein sequence ID" value="CAD7226533.1"/>
    <property type="molecule type" value="Genomic_DNA"/>
</dbReference>
<dbReference type="Gene3D" id="2.40.20.10">
    <property type="entry name" value="Plasminogen Kringle 4"/>
    <property type="match status" value="2"/>
</dbReference>
<evidence type="ECO:0000256" key="2">
    <source>
        <dbReference type="SAM" id="MobiDB-lite"/>
    </source>
</evidence>
<sequence>MQKKHQHQFNRMDAGGQCWVKITLDQSARLPVGFRASELLGCRYTTIGETYNGTISKTVTGKECMRWDSNDQYPDESFPERNRKAAQNFCRNPNNDVGGPWCLVSNQDMEYCSVPFCDDSSVGCSSWWINEYNGTVSQTRSGKTCQRWDMTVPHENTLQYSDEHFAEGSKKVAQNFCRKLGELDPWCYTTDKFSIWGYCDVPMCEGTIEDDGLGIFQPEVKHKYDGDPFALLIKTIKQDMSDFIFALNLDNSTTGKLFEASDIIERCRFSDEPCEEKISADLGEHASEDEKEGLSLLLKTANKDYVEMVSEVVGFAVSIFDPRTPPDASSFYMVEEGSSVDMALKRVEINLLEPEMGGSCHHADAWGELFPGYEFRCEYESTVCVQFMLIEEIQKECNCTRTNEILGTIVYKYDEDITELHPPCSAEDYNCQTNAASKRLPEAEQQCLPACRQVKFEVTPTKNSAPPKKVFKSLILQQIREDDLSPEEQCTLRGTGEPMDGHENWAPSVEQRPGNSGSPSLVSRENSWPFRILRTHLSGKHENNLI</sequence>
<dbReference type="CDD" id="cd00108">
    <property type="entry name" value="KR"/>
    <property type="match status" value="2"/>
</dbReference>
<feature type="region of interest" description="Disordered" evidence="2">
    <location>
        <begin position="492"/>
        <end position="523"/>
    </location>
</feature>
<proteinExistence type="predicted"/>
<reference evidence="3" key="1">
    <citation type="submission" date="2020-11" db="EMBL/GenBank/DDBJ databases">
        <authorList>
            <person name="Tran Van P."/>
        </authorList>
    </citation>
    <scope>NUCLEOTIDE SEQUENCE</scope>
</reference>
<dbReference type="SUPFAM" id="SSF57440">
    <property type="entry name" value="Kringle-like"/>
    <property type="match status" value="2"/>
</dbReference>
<dbReference type="AlphaFoldDB" id="A0A7R8W7S5"/>
<gene>
    <name evidence="3" type="ORF">CTOB1V02_LOCUS4451</name>
</gene>
<dbReference type="InterPro" id="IPR050759">
    <property type="entry name" value="Serine_protease_kringle"/>
</dbReference>
<accession>A0A7R8W7S5</accession>
<dbReference type="InterPro" id="IPR038178">
    <property type="entry name" value="Kringle_sf"/>
</dbReference>
<dbReference type="PROSITE" id="PS00021">
    <property type="entry name" value="KRINGLE_1"/>
    <property type="match status" value="1"/>
</dbReference>
<dbReference type="OrthoDB" id="1915767at2759"/>
<dbReference type="InterPro" id="IPR000001">
    <property type="entry name" value="Kringle"/>
</dbReference>
<organism evidence="3">
    <name type="scientific">Cyprideis torosa</name>
    <dbReference type="NCBI Taxonomy" id="163714"/>
    <lineage>
        <taxon>Eukaryota</taxon>
        <taxon>Metazoa</taxon>
        <taxon>Ecdysozoa</taxon>
        <taxon>Arthropoda</taxon>
        <taxon>Crustacea</taxon>
        <taxon>Oligostraca</taxon>
        <taxon>Ostracoda</taxon>
        <taxon>Podocopa</taxon>
        <taxon>Podocopida</taxon>
        <taxon>Cytherocopina</taxon>
        <taxon>Cytheroidea</taxon>
        <taxon>Cytherideidae</taxon>
        <taxon>Cyprideis</taxon>
    </lineage>
</organism>
<dbReference type="PROSITE" id="PS50070">
    <property type="entry name" value="KRINGLE_2"/>
    <property type="match status" value="2"/>
</dbReference>
<dbReference type="Pfam" id="PF00051">
    <property type="entry name" value="Kringle"/>
    <property type="match status" value="2"/>
</dbReference>
<dbReference type="PANTHER" id="PTHR24261">
    <property type="entry name" value="PLASMINOGEN-RELATED"/>
    <property type="match status" value="1"/>
</dbReference>
<name>A0A7R8W7S5_9CRUS</name>
<protein>
    <submittedName>
        <fullName evidence="3">Uncharacterized protein</fullName>
    </submittedName>
</protein>
<dbReference type="PANTHER" id="PTHR24261:SF7">
    <property type="entry name" value="KRINGLE DOMAIN-CONTAINING PROTEIN"/>
    <property type="match status" value="1"/>
</dbReference>
<dbReference type="InterPro" id="IPR018056">
    <property type="entry name" value="Kringle_CS"/>
</dbReference>
<keyword evidence="1" id="KW-0420">Kringle</keyword>
<dbReference type="PRINTS" id="PR00018">
    <property type="entry name" value="KRINGLE"/>
</dbReference>
<dbReference type="SMART" id="SM00130">
    <property type="entry name" value="KR"/>
    <property type="match status" value="2"/>
</dbReference>
<feature type="compositionally biased region" description="Polar residues" evidence="2">
    <location>
        <begin position="513"/>
        <end position="523"/>
    </location>
</feature>
<comment type="caution">
    <text evidence="1">Lacks conserved residue(s) required for the propagation of feature annotation.</text>
</comment>
<evidence type="ECO:0000313" key="3">
    <source>
        <dbReference type="EMBL" id="CAD7226533.1"/>
    </source>
</evidence>
<evidence type="ECO:0000256" key="1">
    <source>
        <dbReference type="PROSITE-ProRule" id="PRU00121"/>
    </source>
</evidence>
<dbReference type="InterPro" id="IPR013806">
    <property type="entry name" value="Kringle-like"/>
</dbReference>